<feature type="transmembrane region" description="Helical" evidence="1">
    <location>
        <begin position="79"/>
        <end position="98"/>
    </location>
</feature>
<feature type="transmembrane region" description="Helical" evidence="1">
    <location>
        <begin position="210"/>
        <end position="230"/>
    </location>
</feature>
<name>A0ABV6GA59_9BACI</name>
<keyword evidence="3" id="KW-1185">Reference proteome</keyword>
<evidence type="ECO:0000313" key="2">
    <source>
        <dbReference type="EMBL" id="MFC0270557.1"/>
    </source>
</evidence>
<keyword evidence="1" id="KW-0472">Membrane</keyword>
<feature type="transmembrane region" description="Helical" evidence="1">
    <location>
        <begin position="171"/>
        <end position="198"/>
    </location>
</feature>
<dbReference type="RefSeq" id="WP_378930654.1">
    <property type="nucleotide sequence ID" value="NZ_JBHLVO010000002.1"/>
</dbReference>
<dbReference type="Proteomes" id="UP001589854">
    <property type="component" value="Unassembled WGS sequence"/>
</dbReference>
<sequence>MEVLSFALLAVFIGMRHGMDSDHVAAIADMVGSEERKRRQVSLGLMYALGHGLIVLIIGLISILIGLKLPTNAQVFLEGFVGITLLLLGGFILYTVFVQRNEYEYKSRIKIVYEFLANFTPKAKREGIKANLSPLAFGVIGAFLIGIIHGIGVETPTQLAVITNAVGMSNLSAAMIQLFLFVIGLLISTIFITCCLSWGFVKARFRKQLFIILGSITGIYSIGLGVIMLVELVKGGV</sequence>
<protein>
    <submittedName>
        <fullName evidence="2">High-affinity nickel-transporter</fullName>
    </submittedName>
</protein>
<feature type="transmembrane region" description="Helical" evidence="1">
    <location>
        <begin position="45"/>
        <end position="67"/>
    </location>
</feature>
<gene>
    <name evidence="2" type="ORF">ACFFIX_03685</name>
</gene>
<keyword evidence="1" id="KW-0812">Transmembrane</keyword>
<dbReference type="EMBL" id="JBHLVO010000002">
    <property type="protein sequence ID" value="MFC0270557.1"/>
    <property type="molecule type" value="Genomic_DNA"/>
</dbReference>
<accession>A0ABV6GA59</accession>
<evidence type="ECO:0000256" key="1">
    <source>
        <dbReference type="SAM" id="Phobius"/>
    </source>
</evidence>
<feature type="transmembrane region" description="Helical" evidence="1">
    <location>
        <begin position="132"/>
        <end position="151"/>
    </location>
</feature>
<comment type="caution">
    <text evidence="2">The sequence shown here is derived from an EMBL/GenBank/DDBJ whole genome shotgun (WGS) entry which is preliminary data.</text>
</comment>
<reference evidence="2 3" key="1">
    <citation type="submission" date="2024-09" db="EMBL/GenBank/DDBJ databases">
        <authorList>
            <person name="Sun Q."/>
            <person name="Mori K."/>
        </authorList>
    </citation>
    <scope>NUCLEOTIDE SEQUENCE [LARGE SCALE GENOMIC DNA]</scope>
    <source>
        <strain evidence="2 3">CCM 7228</strain>
    </source>
</reference>
<evidence type="ECO:0000313" key="3">
    <source>
        <dbReference type="Proteomes" id="UP001589854"/>
    </source>
</evidence>
<organism evidence="2 3">
    <name type="scientific">Metabacillus herbersteinensis</name>
    <dbReference type="NCBI Taxonomy" id="283816"/>
    <lineage>
        <taxon>Bacteria</taxon>
        <taxon>Bacillati</taxon>
        <taxon>Bacillota</taxon>
        <taxon>Bacilli</taxon>
        <taxon>Bacillales</taxon>
        <taxon>Bacillaceae</taxon>
        <taxon>Metabacillus</taxon>
    </lineage>
</organism>
<proteinExistence type="predicted"/>
<keyword evidence="1" id="KW-1133">Transmembrane helix</keyword>